<dbReference type="FunFam" id="3.40.50.300:FF:000692">
    <property type="entry name" value="Guanine nucleotide-binding protein subunit alpha"/>
    <property type="match status" value="1"/>
</dbReference>
<dbReference type="AlphaFoldDB" id="A0A9P9K433"/>
<dbReference type="EMBL" id="JAGMUX010000009">
    <property type="protein sequence ID" value="KAH7248547.1"/>
    <property type="molecule type" value="Genomic_DNA"/>
</dbReference>
<evidence type="ECO:0000256" key="1">
    <source>
        <dbReference type="ARBA" id="ARBA00022723"/>
    </source>
</evidence>
<dbReference type="SUPFAM" id="SSF47895">
    <property type="entry name" value="Transducin (alpha subunit), insertion domain"/>
    <property type="match status" value="1"/>
</dbReference>
<dbReference type="PANTHER" id="PTHR10218:SF369">
    <property type="entry name" value="GUANINE NUCLEOTIDE-BINDING PROTEIN ALPHA-2 SUBUNIT"/>
    <property type="match status" value="1"/>
</dbReference>
<name>A0A9P9K433_FUSRE</name>
<dbReference type="Pfam" id="PF00503">
    <property type="entry name" value="G-alpha"/>
    <property type="match status" value="1"/>
</dbReference>
<dbReference type="InterPro" id="IPR011025">
    <property type="entry name" value="GproteinA_insert"/>
</dbReference>
<dbReference type="PROSITE" id="PS51882">
    <property type="entry name" value="G_ALPHA"/>
    <property type="match status" value="1"/>
</dbReference>
<keyword evidence="3" id="KW-0460">Magnesium</keyword>
<dbReference type="GO" id="GO:0005525">
    <property type="term" value="F:GTP binding"/>
    <property type="evidence" value="ECO:0007669"/>
    <property type="project" value="UniProtKB-KW"/>
</dbReference>
<keyword evidence="1" id="KW-0479">Metal-binding</keyword>
<organism evidence="7 8">
    <name type="scientific">Fusarium redolens</name>
    <dbReference type="NCBI Taxonomy" id="48865"/>
    <lineage>
        <taxon>Eukaryota</taxon>
        <taxon>Fungi</taxon>
        <taxon>Dikarya</taxon>
        <taxon>Ascomycota</taxon>
        <taxon>Pezizomycotina</taxon>
        <taxon>Sordariomycetes</taxon>
        <taxon>Hypocreomycetidae</taxon>
        <taxon>Hypocreales</taxon>
        <taxon>Nectriaceae</taxon>
        <taxon>Fusarium</taxon>
        <taxon>Fusarium redolens species complex</taxon>
    </lineage>
</organism>
<dbReference type="GO" id="GO:0003924">
    <property type="term" value="F:GTPase activity"/>
    <property type="evidence" value="ECO:0007669"/>
    <property type="project" value="InterPro"/>
</dbReference>
<evidence type="ECO:0000256" key="4">
    <source>
        <dbReference type="ARBA" id="ARBA00023134"/>
    </source>
</evidence>
<dbReference type="GO" id="GO:0005834">
    <property type="term" value="C:heterotrimeric G-protein complex"/>
    <property type="evidence" value="ECO:0007669"/>
    <property type="project" value="TreeGrafter"/>
</dbReference>
<dbReference type="InterPro" id="IPR001019">
    <property type="entry name" value="Gprotein_alpha_su"/>
</dbReference>
<dbReference type="OrthoDB" id="5817230at2759"/>
<dbReference type="RefSeq" id="XP_046048342.1">
    <property type="nucleotide sequence ID" value="XM_046199539.1"/>
</dbReference>
<gene>
    <name evidence="7" type="ORF">BKA55DRAFT_690665</name>
</gene>
<dbReference type="GO" id="GO:0007189">
    <property type="term" value="P:adenylate cyclase-activating G protein-coupled receptor signaling pathway"/>
    <property type="evidence" value="ECO:0007669"/>
    <property type="project" value="TreeGrafter"/>
</dbReference>
<keyword evidence="2" id="KW-0547">Nucleotide-binding</keyword>
<feature type="compositionally biased region" description="Polar residues" evidence="6">
    <location>
        <begin position="252"/>
        <end position="270"/>
    </location>
</feature>
<keyword evidence="5" id="KW-0807">Transducer</keyword>
<evidence type="ECO:0000313" key="7">
    <source>
        <dbReference type="EMBL" id="KAH7248547.1"/>
    </source>
</evidence>
<evidence type="ECO:0000256" key="2">
    <source>
        <dbReference type="ARBA" id="ARBA00022741"/>
    </source>
</evidence>
<dbReference type="Gene3D" id="1.10.400.10">
    <property type="entry name" value="GI Alpha 1, domain 2-like"/>
    <property type="match status" value="1"/>
</dbReference>
<evidence type="ECO:0000256" key="3">
    <source>
        <dbReference type="ARBA" id="ARBA00022842"/>
    </source>
</evidence>
<sequence>MADPLSVIGTAGAIANIIDVLTKTITTVSDMRQAWKVADLTVFAFENQLNLLKFALCEIQKWTESRSNEQSHQLVMQVDSCVTCSRLLIGKIDGEVSQFQKTTAGNLEFGSKLSLLFKTKDMEQIQRMVDQQTHTLTLLLSACNSNALEEETKILQQPKLVRALQDMDRDTASLIVHRDSDSIITATSISSSRWSVQFAFDRELFITKVYDKWIRKLATTRRTNSHFPEDTTQQDHQQISNNEMALKDPPTGNEQNILTPEETATSEQPSRSIPYLGEQITSLRRTAMSMEMQPLRRNRSTSDLKLQAKESQRIDQTLKDDFKLAQREVKVVILGSKSRKRVFEEMRLSDGHPQCYTAEQLRIFRPIILGTVLESVQYLAKKLLVDEAIREDPIRASLEDMLIGDKEDLDLDCGFEPWVVEIIRTIMGHPATKVLMADDTLVFPENGDYFFKQIEKILRDDYFPTNSDAINCTTPLPGCVEAAFNMGQLTMRLTDPGNATANRTKLFPQLETTTAVIFVFDLSSSCGEALLQYESTVNSHWLRNSSIIVIFNNFKGLAKRLAEAPLRDEFPDYVGGDDATNASNYLFSRIKHLNRADLRQYVHFIDGMYDERNLWMIWRNIQDVIISRALKSFLPR</sequence>
<dbReference type="InterPro" id="IPR027417">
    <property type="entry name" value="P-loop_NTPase"/>
</dbReference>
<dbReference type="Gene3D" id="3.40.50.300">
    <property type="entry name" value="P-loop containing nucleotide triphosphate hydrolases"/>
    <property type="match status" value="1"/>
</dbReference>
<dbReference type="GeneID" id="70229493"/>
<evidence type="ECO:0000256" key="6">
    <source>
        <dbReference type="SAM" id="MobiDB-lite"/>
    </source>
</evidence>
<comment type="caution">
    <text evidence="7">The sequence shown here is derived from an EMBL/GenBank/DDBJ whole genome shotgun (WGS) entry which is preliminary data.</text>
</comment>
<evidence type="ECO:0000256" key="5">
    <source>
        <dbReference type="ARBA" id="ARBA00023224"/>
    </source>
</evidence>
<dbReference type="PANTHER" id="PTHR10218">
    <property type="entry name" value="GTP-BINDING PROTEIN ALPHA SUBUNIT"/>
    <property type="match status" value="1"/>
</dbReference>
<dbReference type="GO" id="GO:0001664">
    <property type="term" value="F:G protein-coupled receptor binding"/>
    <property type="evidence" value="ECO:0007669"/>
    <property type="project" value="TreeGrafter"/>
</dbReference>
<reference evidence="7" key="1">
    <citation type="journal article" date="2021" name="Nat. Commun.">
        <title>Genetic determinants of endophytism in the Arabidopsis root mycobiome.</title>
        <authorList>
            <person name="Mesny F."/>
            <person name="Miyauchi S."/>
            <person name="Thiergart T."/>
            <person name="Pickel B."/>
            <person name="Atanasova L."/>
            <person name="Karlsson M."/>
            <person name="Huettel B."/>
            <person name="Barry K.W."/>
            <person name="Haridas S."/>
            <person name="Chen C."/>
            <person name="Bauer D."/>
            <person name="Andreopoulos W."/>
            <person name="Pangilinan J."/>
            <person name="LaButti K."/>
            <person name="Riley R."/>
            <person name="Lipzen A."/>
            <person name="Clum A."/>
            <person name="Drula E."/>
            <person name="Henrissat B."/>
            <person name="Kohler A."/>
            <person name="Grigoriev I.V."/>
            <person name="Martin F.M."/>
            <person name="Hacquard S."/>
        </authorList>
    </citation>
    <scope>NUCLEOTIDE SEQUENCE</scope>
    <source>
        <strain evidence="7">MPI-CAGE-AT-0023</strain>
    </source>
</reference>
<keyword evidence="4" id="KW-0342">GTP-binding</keyword>
<keyword evidence="8" id="KW-1185">Reference proteome</keyword>
<dbReference type="GO" id="GO:0031683">
    <property type="term" value="F:G-protein beta/gamma-subunit complex binding"/>
    <property type="evidence" value="ECO:0007669"/>
    <property type="project" value="InterPro"/>
</dbReference>
<dbReference type="SMART" id="SM00275">
    <property type="entry name" value="G_alpha"/>
    <property type="match status" value="1"/>
</dbReference>
<dbReference type="SUPFAM" id="SSF52540">
    <property type="entry name" value="P-loop containing nucleoside triphosphate hydrolases"/>
    <property type="match status" value="1"/>
</dbReference>
<proteinExistence type="predicted"/>
<feature type="region of interest" description="Disordered" evidence="6">
    <location>
        <begin position="243"/>
        <end position="270"/>
    </location>
</feature>
<protein>
    <submittedName>
        <fullName evidence="7">G-protein alpha subunit-domain-containing protein</fullName>
    </submittedName>
</protein>
<accession>A0A9P9K433</accession>
<dbReference type="GO" id="GO:0005737">
    <property type="term" value="C:cytoplasm"/>
    <property type="evidence" value="ECO:0007669"/>
    <property type="project" value="TreeGrafter"/>
</dbReference>
<dbReference type="Proteomes" id="UP000720189">
    <property type="component" value="Unassembled WGS sequence"/>
</dbReference>
<evidence type="ECO:0000313" key="8">
    <source>
        <dbReference type="Proteomes" id="UP000720189"/>
    </source>
</evidence>
<dbReference type="GO" id="GO:0046872">
    <property type="term" value="F:metal ion binding"/>
    <property type="evidence" value="ECO:0007669"/>
    <property type="project" value="UniProtKB-KW"/>
</dbReference>